<keyword evidence="1 7" id="KW-0436">Ligase</keyword>
<keyword evidence="8" id="KW-1185">Reference proteome</keyword>
<dbReference type="Proteomes" id="UP000095210">
    <property type="component" value="Chromosome"/>
</dbReference>
<evidence type="ECO:0000259" key="6">
    <source>
        <dbReference type="PROSITE" id="PS51733"/>
    </source>
</evidence>
<dbReference type="Pfam" id="PF02237">
    <property type="entry name" value="BPL_C"/>
    <property type="match status" value="1"/>
</dbReference>
<proteinExistence type="predicted"/>
<gene>
    <name evidence="7" type="ORF">TL08_23605</name>
</gene>
<dbReference type="InterPro" id="IPR008988">
    <property type="entry name" value="Transcriptional_repressor_C"/>
</dbReference>
<organism evidence="7 8">
    <name type="scientific">Actinoalloteichus hymeniacidonis</name>
    <dbReference type="NCBI Taxonomy" id="340345"/>
    <lineage>
        <taxon>Bacteria</taxon>
        <taxon>Bacillati</taxon>
        <taxon>Actinomycetota</taxon>
        <taxon>Actinomycetes</taxon>
        <taxon>Pseudonocardiales</taxon>
        <taxon>Pseudonocardiaceae</taxon>
        <taxon>Actinoalloteichus</taxon>
    </lineage>
</organism>
<evidence type="ECO:0000256" key="5">
    <source>
        <dbReference type="ARBA" id="ARBA00024227"/>
    </source>
</evidence>
<dbReference type="InterPro" id="IPR045864">
    <property type="entry name" value="aa-tRNA-synth_II/BPL/LPL"/>
</dbReference>
<sequence length="286" mass="30076">MAETSQRAPLDQRFLRSALVRPAGPYAAVDVRASTGSTNADLVARAVEGAPDRTVLLAEEQTAARGRQRRSWTSPAGAGLYLSVLLRPEVPPAQLGWLPLLAGLALVRAVRAVSGVEAAMKWPNDLLVGPHQRKCAGILAEAVHLGQAADAGQPGQAIVLGIGLNVDHRLDELPPRPHGPEATSLHLEGAISLDRTELAIRLLEELDGTERTWRSHDGDVARSGQLAAYQDASATLGRRIRVELAGDRAVLGTAVDVDAGGRIVVDTDAGPTESFSAGDVVHLRAG</sequence>
<keyword evidence="4" id="KW-0092">Biotin</keyword>
<dbReference type="SUPFAM" id="SSF55681">
    <property type="entry name" value="Class II aaRS and biotin synthetases"/>
    <property type="match status" value="1"/>
</dbReference>
<dbReference type="InterPro" id="IPR004143">
    <property type="entry name" value="BPL_LPL_catalytic"/>
</dbReference>
<dbReference type="PROSITE" id="PS51733">
    <property type="entry name" value="BPL_LPL_CATALYTIC"/>
    <property type="match status" value="1"/>
</dbReference>
<dbReference type="InterPro" id="IPR004408">
    <property type="entry name" value="Biotin_CoA_COase_ligase"/>
</dbReference>
<keyword evidence="3" id="KW-0067">ATP-binding</keyword>
<reference evidence="8" key="1">
    <citation type="submission" date="2016-03" db="EMBL/GenBank/DDBJ databases">
        <title>Complete genome sequence of the type strain Actinoalloteichus hymeniacidonis DSM 45092.</title>
        <authorList>
            <person name="Schaffert L."/>
            <person name="Albersmeier A."/>
            <person name="Winkler A."/>
            <person name="Kalinowski J."/>
            <person name="Zotchev S."/>
            <person name="Ruckert C."/>
        </authorList>
    </citation>
    <scope>NUCLEOTIDE SEQUENCE [LARGE SCALE GENOMIC DNA]</scope>
    <source>
        <strain evidence="8">HPA177(T) (DSM 45092(T))</strain>
    </source>
</reference>
<dbReference type="GO" id="GO:0005737">
    <property type="term" value="C:cytoplasm"/>
    <property type="evidence" value="ECO:0007669"/>
    <property type="project" value="TreeGrafter"/>
</dbReference>
<dbReference type="Gene3D" id="2.30.30.100">
    <property type="match status" value="1"/>
</dbReference>
<dbReference type="GO" id="GO:0005524">
    <property type="term" value="F:ATP binding"/>
    <property type="evidence" value="ECO:0007669"/>
    <property type="project" value="UniProtKB-KW"/>
</dbReference>
<accession>A0AAC9HUS4</accession>
<dbReference type="EC" id="6.3.4.15" evidence="5"/>
<evidence type="ECO:0000256" key="1">
    <source>
        <dbReference type="ARBA" id="ARBA00022598"/>
    </source>
</evidence>
<dbReference type="Pfam" id="PF03099">
    <property type="entry name" value="BPL_LplA_LipB"/>
    <property type="match status" value="1"/>
</dbReference>
<dbReference type="AlphaFoldDB" id="A0AAC9HUS4"/>
<dbReference type="Gene3D" id="3.30.930.10">
    <property type="entry name" value="Bira Bifunctional Protein, Domain 2"/>
    <property type="match status" value="1"/>
</dbReference>
<protein>
    <recommendedName>
        <fullName evidence="5">biotin--[biotin carboxyl-carrier protein] ligase</fullName>
        <ecNumber evidence="5">6.3.4.15</ecNumber>
    </recommendedName>
</protein>
<evidence type="ECO:0000256" key="3">
    <source>
        <dbReference type="ARBA" id="ARBA00022840"/>
    </source>
</evidence>
<feature type="domain" description="BPL/LPL catalytic" evidence="6">
    <location>
        <begin position="22"/>
        <end position="214"/>
    </location>
</feature>
<dbReference type="PANTHER" id="PTHR12835">
    <property type="entry name" value="BIOTIN PROTEIN LIGASE"/>
    <property type="match status" value="1"/>
</dbReference>
<evidence type="ECO:0000256" key="4">
    <source>
        <dbReference type="ARBA" id="ARBA00023267"/>
    </source>
</evidence>
<evidence type="ECO:0000256" key="2">
    <source>
        <dbReference type="ARBA" id="ARBA00022741"/>
    </source>
</evidence>
<keyword evidence="2" id="KW-0547">Nucleotide-binding</keyword>
<dbReference type="GO" id="GO:0004077">
    <property type="term" value="F:biotin--[biotin carboxyl-carrier protein] ligase activity"/>
    <property type="evidence" value="ECO:0007669"/>
    <property type="project" value="UniProtKB-EC"/>
</dbReference>
<evidence type="ECO:0000313" key="7">
    <source>
        <dbReference type="EMBL" id="AOS65501.1"/>
    </source>
</evidence>
<dbReference type="RefSeq" id="WP_069852137.1">
    <property type="nucleotide sequence ID" value="NZ_CP014859.1"/>
</dbReference>
<dbReference type="CDD" id="cd16442">
    <property type="entry name" value="BPL"/>
    <property type="match status" value="1"/>
</dbReference>
<dbReference type="SUPFAM" id="SSF50037">
    <property type="entry name" value="C-terminal domain of transcriptional repressors"/>
    <property type="match status" value="1"/>
</dbReference>
<name>A0AAC9HUS4_9PSEU</name>
<dbReference type="EMBL" id="CP014859">
    <property type="protein sequence ID" value="AOS65501.1"/>
    <property type="molecule type" value="Genomic_DNA"/>
</dbReference>
<dbReference type="KEGG" id="ahm:TL08_23605"/>
<dbReference type="PANTHER" id="PTHR12835:SF5">
    <property type="entry name" value="BIOTIN--PROTEIN LIGASE"/>
    <property type="match status" value="1"/>
</dbReference>
<dbReference type="NCBIfam" id="TIGR00121">
    <property type="entry name" value="birA_ligase"/>
    <property type="match status" value="1"/>
</dbReference>
<dbReference type="InterPro" id="IPR003142">
    <property type="entry name" value="BPL_C"/>
</dbReference>
<evidence type="ECO:0000313" key="8">
    <source>
        <dbReference type="Proteomes" id="UP000095210"/>
    </source>
</evidence>